<dbReference type="RefSeq" id="WP_067481394.1">
    <property type="nucleotide sequence ID" value="NZ_BJUG01000005.1"/>
</dbReference>
<evidence type="ECO:0000256" key="3">
    <source>
        <dbReference type="ARBA" id="ARBA00022692"/>
    </source>
</evidence>
<evidence type="ECO:0000256" key="6">
    <source>
        <dbReference type="PIRNR" id="PIRNR018968"/>
    </source>
</evidence>
<feature type="transmembrane region" description="Helical" evidence="6">
    <location>
        <begin position="573"/>
        <end position="599"/>
    </location>
</feature>
<comment type="similarity">
    <text evidence="6">Belongs to the ABC-4 integral membrane protein family.</text>
</comment>
<keyword evidence="3 6" id="KW-0812">Transmembrane</keyword>
<dbReference type="OrthoDB" id="1705903at2"/>
<dbReference type="InterPro" id="IPR003838">
    <property type="entry name" value="ABC3_permease_C"/>
</dbReference>
<dbReference type="Proteomes" id="UP000078516">
    <property type="component" value="Unassembled WGS sequence"/>
</dbReference>
<evidence type="ECO:0000313" key="11">
    <source>
        <dbReference type="Proteomes" id="UP000321361"/>
    </source>
</evidence>
<feature type="transmembrane region" description="Helical" evidence="6">
    <location>
        <begin position="224"/>
        <end position="255"/>
    </location>
</feature>
<evidence type="ECO:0000313" key="9">
    <source>
        <dbReference type="EMBL" id="OAQ56734.1"/>
    </source>
</evidence>
<reference evidence="8 11" key="2">
    <citation type="submission" date="2019-07" db="EMBL/GenBank/DDBJ databases">
        <title>Whole genome shotgun sequence of Enterococcus thailandicus NBRC 101867.</title>
        <authorList>
            <person name="Hosoyama A."/>
            <person name="Uohara A."/>
            <person name="Ohji S."/>
            <person name="Ichikawa N."/>
        </authorList>
    </citation>
    <scope>NUCLEOTIDE SEQUENCE [LARGE SCALE GENOMIC DNA]</scope>
    <source>
        <strain evidence="8 11">NBRC 101867</strain>
    </source>
</reference>
<keyword evidence="6" id="KW-0813">Transport</keyword>
<gene>
    <name evidence="9" type="ORF">A6E74_11390</name>
    <name evidence="8" type="ORF">ETH01_12530</name>
</gene>
<evidence type="ECO:0000313" key="8">
    <source>
        <dbReference type="EMBL" id="GEK36966.1"/>
    </source>
</evidence>
<dbReference type="GO" id="GO:0005886">
    <property type="term" value="C:plasma membrane"/>
    <property type="evidence" value="ECO:0007669"/>
    <property type="project" value="UniProtKB-SubCell"/>
</dbReference>
<protein>
    <submittedName>
        <fullName evidence="9">Permease</fullName>
    </submittedName>
</protein>
<name>A0A179EU48_ENTTH</name>
<evidence type="ECO:0000256" key="5">
    <source>
        <dbReference type="ARBA" id="ARBA00023136"/>
    </source>
</evidence>
<dbReference type="PANTHER" id="PTHR46795:SF3">
    <property type="entry name" value="ABC TRANSPORTER PERMEASE"/>
    <property type="match status" value="1"/>
</dbReference>
<dbReference type="Pfam" id="PF02687">
    <property type="entry name" value="FtsX"/>
    <property type="match status" value="1"/>
</dbReference>
<dbReference type="PANTHER" id="PTHR46795">
    <property type="entry name" value="ABC TRANSPORTER PERMEASE-RELATED-RELATED"/>
    <property type="match status" value="1"/>
</dbReference>
<feature type="transmembrane region" description="Helical" evidence="6">
    <location>
        <begin position="539"/>
        <end position="561"/>
    </location>
</feature>
<keyword evidence="5 6" id="KW-0472">Membrane</keyword>
<sequence>MLWKLSLTGIKSRLRDYLVLFSGLVMASAIFYMFESMASNEAFLTSNSTISSTVIIFRLGSVLLSIITFVYILYANSFLMTMRQKDYAMFMMLGAKGRKIAQMIFSETFIVGILATLVGSVVGMGLTSIVSHLLVQQLNIKISHFSPFSVHGLLITIVFFSILFLLAAIVNAFSIVKKPILTLIRADQTPTQMKQHKFLFFLEVVLGIASLTCGYYMMQNLEKFQLFGIVIALVTIVLGTYFIFHSVIIFCLSLLKKADGIALRKLNNFTLSQLSFRIREYTQMLSMVAMLFALALGALTVGLGFKNEISKMTNSFTVYDVVLNNAQKIDQQEVAKLDPKVNASYTQKEDEQTIYYLSEQFEQTPFIVKEGMNGDRNIKPKNKEITATQLAQELTLQDSLREYELPEQQPKEIKLVSQEEFSQLNLPETTLQLIQVTDFDKQLSNLEKLVAENKANNEELKNVDYSFTQKADVYNTFNSMFSGFEFMGFFLGLAFLTMLASCLMFKILSGSKSDQVRYEMLQKIGTRQGLLTQSIRREIGVLFLAPGLLGVVHVLFGLQMFKLLMSDPYDNLWLPFTIFFVLYFVYYVITTWLYTGIVLKKKA</sequence>
<reference evidence="9 10" key="1">
    <citation type="submission" date="2016-04" db="EMBL/GenBank/DDBJ databases">
        <title>Draft genome of an Enterococcus thailandicus strain isolated from bovine feces.</title>
        <authorList>
            <person name="Beukers A.G."/>
            <person name="Zaheer R."/>
            <person name="Goji N."/>
            <person name="Cook S.R."/>
            <person name="Amoako K."/>
            <person name="Chaves A.V."/>
            <person name="Ward M.P."/>
            <person name="Mcallister T.A."/>
        </authorList>
    </citation>
    <scope>NUCLEOTIDE SEQUENCE [LARGE SCALE GENOMIC DNA]</scope>
    <source>
        <strain evidence="9 10">F0711D 46</strain>
    </source>
</reference>
<feature type="transmembrane region" description="Helical" evidence="6">
    <location>
        <begin position="54"/>
        <end position="79"/>
    </location>
</feature>
<feature type="domain" description="ABC3 transporter permease C-terminal" evidence="7">
    <location>
        <begin position="61"/>
        <end position="173"/>
    </location>
</feature>
<dbReference type="GO" id="GO:0055085">
    <property type="term" value="P:transmembrane transport"/>
    <property type="evidence" value="ECO:0007669"/>
    <property type="project" value="UniProtKB-UniRule"/>
</dbReference>
<feature type="transmembrane region" description="Helical" evidence="6">
    <location>
        <begin position="100"/>
        <end position="130"/>
    </location>
</feature>
<keyword evidence="2 6" id="KW-1003">Cell membrane</keyword>
<proteinExistence type="inferred from homology"/>
<evidence type="ECO:0000256" key="4">
    <source>
        <dbReference type="ARBA" id="ARBA00022989"/>
    </source>
</evidence>
<dbReference type="PATRIC" id="fig|417368.6.peg.1905"/>
<evidence type="ECO:0000313" key="10">
    <source>
        <dbReference type="Proteomes" id="UP000078516"/>
    </source>
</evidence>
<feature type="transmembrane region" description="Helical" evidence="6">
    <location>
        <begin position="284"/>
        <end position="305"/>
    </location>
</feature>
<dbReference type="AlphaFoldDB" id="A0A179EU48"/>
<dbReference type="PIRSF" id="PIRSF018968">
    <property type="entry name" value="ABC_permease_BceB"/>
    <property type="match status" value="1"/>
</dbReference>
<dbReference type="EMBL" id="LWMN01000002">
    <property type="protein sequence ID" value="OAQ56734.1"/>
    <property type="molecule type" value="Genomic_DNA"/>
</dbReference>
<feature type="transmembrane region" description="Helical" evidence="6">
    <location>
        <begin position="197"/>
        <end position="218"/>
    </location>
</feature>
<evidence type="ECO:0000259" key="7">
    <source>
        <dbReference type="Pfam" id="PF02687"/>
    </source>
</evidence>
<feature type="transmembrane region" description="Helical" evidence="6">
    <location>
        <begin position="486"/>
        <end position="508"/>
    </location>
</feature>
<comment type="caution">
    <text evidence="9">The sequence shown here is derived from an EMBL/GenBank/DDBJ whole genome shotgun (WGS) entry which is preliminary data.</text>
</comment>
<feature type="transmembrane region" description="Helical" evidence="6">
    <location>
        <begin position="150"/>
        <end position="176"/>
    </location>
</feature>
<evidence type="ECO:0000256" key="1">
    <source>
        <dbReference type="ARBA" id="ARBA00004651"/>
    </source>
</evidence>
<keyword evidence="10" id="KW-1185">Reference proteome</keyword>
<accession>A0A179EU48</accession>
<dbReference type="Proteomes" id="UP000321361">
    <property type="component" value="Unassembled WGS sequence"/>
</dbReference>
<dbReference type="InterPro" id="IPR027022">
    <property type="entry name" value="ABC_permease_BceB-typ"/>
</dbReference>
<organism evidence="9 10">
    <name type="scientific">Enterococcus thailandicus</name>
    <dbReference type="NCBI Taxonomy" id="417368"/>
    <lineage>
        <taxon>Bacteria</taxon>
        <taxon>Bacillati</taxon>
        <taxon>Bacillota</taxon>
        <taxon>Bacilli</taxon>
        <taxon>Lactobacillales</taxon>
        <taxon>Enterococcaceae</taxon>
        <taxon>Enterococcus</taxon>
    </lineage>
</organism>
<evidence type="ECO:0000256" key="2">
    <source>
        <dbReference type="ARBA" id="ARBA00022475"/>
    </source>
</evidence>
<comment type="subcellular location">
    <subcellularLocation>
        <location evidence="1 6">Cell membrane</location>
        <topology evidence="1 6">Multi-pass membrane protein</topology>
    </subcellularLocation>
</comment>
<dbReference type="EMBL" id="BJUG01000005">
    <property type="protein sequence ID" value="GEK36966.1"/>
    <property type="molecule type" value="Genomic_DNA"/>
</dbReference>
<keyword evidence="4 6" id="KW-1133">Transmembrane helix</keyword>
<feature type="transmembrane region" description="Helical" evidence="6">
    <location>
        <begin position="17"/>
        <end position="34"/>
    </location>
</feature>
<dbReference type="InterPro" id="IPR052536">
    <property type="entry name" value="ABC-4_Integral_Memb_Prot"/>
</dbReference>